<keyword evidence="4" id="KW-1185">Reference proteome</keyword>
<name>A0A8T0E1V4_ARGBR</name>
<sequence length="132" mass="14807">MQTRFLHHFMTSLPPLLGKMKTVFVFCFIALVLFQTISACDDNQYPNECGTACPVNCQNRHSPPSFCTQQCVNRCDCKKGACDDNQFNNGCGTACPVNCQNRSNPPRFCTQQCIMRWDCKEGCIFKSGKSGK</sequence>
<comment type="caution">
    <text evidence="3">The sequence shown here is derived from an EMBL/GenBank/DDBJ whole genome shotgun (WGS) entry which is preliminary data.</text>
</comment>
<evidence type="ECO:0000256" key="1">
    <source>
        <dbReference type="SAM" id="SignalP"/>
    </source>
</evidence>
<keyword evidence="1" id="KW-0732">Signal</keyword>
<proteinExistence type="predicted"/>
<dbReference type="SUPFAM" id="SSF57567">
    <property type="entry name" value="Serine protease inhibitors"/>
    <property type="match status" value="1"/>
</dbReference>
<dbReference type="InterPro" id="IPR002919">
    <property type="entry name" value="TIL_dom"/>
</dbReference>
<protein>
    <recommendedName>
        <fullName evidence="2">TIL domain-containing protein</fullName>
    </recommendedName>
</protein>
<feature type="chain" id="PRO_5035947492" description="TIL domain-containing protein" evidence="1">
    <location>
        <begin position="40"/>
        <end position="132"/>
    </location>
</feature>
<feature type="domain" description="TIL" evidence="2">
    <location>
        <begin position="40"/>
        <end position="83"/>
    </location>
</feature>
<reference evidence="3" key="2">
    <citation type="submission" date="2020-06" db="EMBL/GenBank/DDBJ databases">
        <authorList>
            <person name="Sheffer M."/>
        </authorList>
    </citation>
    <scope>NUCLEOTIDE SEQUENCE</scope>
</reference>
<evidence type="ECO:0000259" key="2">
    <source>
        <dbReference type="Pfam" id="PF01826"/>
    </source>
</evidence>
<dbReference type="AlphaFoldDB" id="A0A8T0E1V4"/>
<dbReference type="EMBL" id="JABXBU010002231">
    <property type="protein sequence ID" value="KAF8763274.1"/>
    <property type="molecule type" value="Genomic_DNA"/>
</dbReference>
<reference evidence="3" key="1">
    <citation type="journal article" date="2020" name="bioRxiv">
        <title>Chromosome-level reference genome of the European wasp spider Argiope bruennichi: a resource for studies on range expansion and evolutionary adaptation.</title>
        <authorList>
            <person name="Sheffer M.M."/>
            <person name="Hoppe A."/>
            <person name="Krehenwinkel H."/>
            <person name="Uhl G."/>
            <person name="Kuss A.W."/>
            <person name="Jensen L."/>
            <person name="Jensen C."/>
            <person name="Gillespie R.G."/>
            <person name="Hoff K.J."/>
            <person name="Prost S."/>
        </authorList>
    </citation>
    <scope>NUCLEOTIDE SEQUENCE</scope>
</reference>
<dbReference type="CDD" id="cd19941">
    <property type="entry name" value="TIL"/>
    <property type="match status" value="2"/>
</dbReference>
<evidence type="ECO:0000313" key="4">
    <source>
        <dbReference type="Proteomes" id="UP000807504"/>
    </source>
</evidence>
<dbReference type="Proteomes" id="UP000807504">
    <property type="component" value="Unassembled WGS sequence"/>
</dbReference>
<dbReference type="Pfam" id="PF01826">
    <property type="entry name" value="TIL"/>
    <property type="match status" value="1"/>
</dbReference>
<evidence type="ECO:0000313" key="3">
    <source>
        <dbReference type="EMBL" id="KAF8763274.1"/>
    </source>
</evidence>
<organism evidence="3 4">
    <name type="scientific">Argiope bruennichi</name>
    <name type="common">Wasp spider</name>
    <name type="synonym">Aranea bruennichi</name>
    <dbReference type="NCBI Taxonomy" id="94029"/>
    <lineage>
        <taxon>Eukaryota</taxon>
        <taxon>Metazoa</taxon>
        <taxon>Ecdysozoa</taxon>
        <taxon>Arthropoda</taxon>
        <taxon>Chelicerata</taxon>
        <taxon>Arachnida</taxon>
        <taxon>Araneae</taxon>
        <taxon>Araneomorphae</taxon>
        <taxon>Entelegynae</taxon>
        <taxon>Araneoidea</taxon>
        <taxon>Araneidae</taxon>
        <taxon>Argiope</taxon>
    </lineage>
</organism>
<dbReference type="Gene3D" id="2.10.25.10">
    <property type="entry name" value="Laminin"/>
    <property type="match status" value="1"/>
</dbReference>
<gene>
    <name evidence="3" type="ORF">HNY73_021476</name>
</gene>
<dbReference type="InterPro" id="IPR036084">
    <property type="entry name" value="Ser_inhib-like_sf"/>
</dbReference>
<feature type="signal peptide" evidence="1">
    <location>
        <begin position="1"/>
        <end position="39"/>
    </location>
</feature>
<accession>A0A8T0E1V4</accession>